<dbReference type="InterPro" id="IPR004119">
    <property type="entry name" value="EcKL"/>
</dbReference>
<sequence length="576" mass="65937">MAVDSKIETLESKDIIKKTTRFRHVRLSSVEDFSPGWVNKVIRSFYENNGVSDPPPIKNYHVELLADGLEFSRSESIESNSTETNEDLQQEDEPGSVVVRKVDIKDKMDLESLKGGGGGVAGVGDAICTGERSPPALMAAKMHNLFVKVPLAKKAKFETYYIYYGSVDEPEGDVLIIQDLSKKGYASRDWFKHRLTHDEVKSAVYELAKFHACGLAYRMSLNEEIEEKYTYLDDDLYTSNMAKELLAKYLDSYFHFLSVLPGIQEHVLKLRKISADVFSLLVKLRRPSDPLGKVFKHIDFHSCQYLSPATDLAHLLLTSTDRTYRKKYWNEIIQYYYDTFNRTLAEFGLILRHLGTSYNDFLYEVKRALRGQFLCVAFIIPIVIYCGPGEWRIERNEEALLWIARIHALCHSHPGSPVEETSIPPEFVDLYNDEPLRNTLIDLIKTAADLDILDFQEFCKHIDTPRPMWTKTQANNWKTYPRVLIMVIFRLDPYPNVDLIIIHLLSIQSENTVFVQLVFSSIFDGGQLNRSKKHWRKKGIFSICTAFTGDNSDTNFGDIQGPEEGMNAFGNLKKSS</sequence>
<proteinExistence type="predicted"/>
<gene>
    <name evidence="3" type="ORF">LSAA_3988</name>
</gene>
<name>A0A7R8CHP6_LEPSM</name>
<dbReference type="SUPFAM" id="SSF56112">
    <property type="entry name" value="Protein kinase-like (PK-like)"/>
    <property type="match status" value="1"/>
</dbReference>
<evidence type="ECO:0000313" key="4">
    <source>
        <dbReference type="Proteomes" id="UP000675881"/>
    </source>
</evidence>
<reference evidence="3" key="1">
    <citation type="submission" date="2021-02" db="EMBL/GenBank/DDBJ databases">
        <authorList>
            <person name="Bekaert M."/>
        </authorList>
    </citation>
    <scope>NUCLEOTIDE SEQUENCE</scope>
    <source>
        <strain evidence="3">IoA-00</strain>
    </source>
</reference>
<dbReference type="AlphaFoldDB" id="A0A7R8CHP6"/>
<dbReference type="PANTHER" id="PTHR11012">
    <property type="entry name" value="PROTEIN KINASE-LIKE DOMAIN-CONTAINING"/>
    <property type="match status" value="1"/>
</dbReference>
<keyword evidence="4" id="KW-1185">Reference proteome</keyword>
<feature type="region of interest" description="Disordered" evidence="1">
    <location>
        <begin position="75"/>
        <end position="95"/>
    </location>
</feature>
<organism evidence="3 4">
    <name type="scientific">Lepeophtheirus salmonis</name>
    <name type="common">Salmon louse</name>
    <name type="synonym">Caligus salmonis</name>
    <dbReference type="NCBI Taxonomy" id="72036"/>
    <lineage>
        <taxon>Eukaryota</taxon>
        <taxon>Metazoa</taxon>
        <taxon>Ecdysozoa</taxon>
        <taxon>Arthropoda</taxon>
        <taxon>Crustacea</taxon>
        <taxon>Multicrustacea</taxon>
        <taxon>Hexanauplia</taxon>
        <taxon>Copepoda</taxon>
        <taxon>Siphonostomatoida</taxon>
        <taxon>Caligidae</taxon>
        <taxon>Lepeophtheirus</taxon>
    </lineage>
</organism>
<evidence type="ECO:0000256" key="1">
    <source>
        <dbReference type="SAM" id="MobiDB-lite"/>
    </source>
</evidence>
<dbReference type="OrthoDB" id="6338517at2759"/>
<dbReference type="Pfam" id="PF02958">
    <property type="entry name" value="EcKL"/>
    <property type="match status" value="1"/>
</dbReference>
<evidence type="ECO:0000259" key="2">
    <source>
        <dbReference type="SMART" id="SM00587"/>
    </source>
</evidence>
<dbReference type="InterPro" id="IPR011009">
    <property type="entry name" value="Kinase-like_dom_sf"/>
</dbReference>
<dbReference type="SMART" id="SM00587">
    <property type="entry name" value="CHK"/>
    <property type="match status" value="1"/>
</dbReference>
<dbReference type="EMBL" id="HG994592">
    <property type="protein sequence ID" value="CAF2825986.1"/>
    <property type="molecule type" value="Genomic_DNA"/>
</dbReference>
<evidence type="ECO:0000313" key="3">
    <source>
        <dbReference type="EMBL" id="CAF2825986.1"/>
    </source>
</evidence>
<feature type="domain" description="CHK kinase-like" evidence="2">
    <location>
        <begin position="175"/>
        <end position="346"/>
    </location>
</feature>
<protein>
    <submittedName>
        <fullName evidence="3">(salmon louse) hypothetical protein</fullName>
    </submittedName>
</protein>
<dbReference type="InterPro" id="IPR015897">
    <property type="entry name" value="CHK_kinase-like"/>
</dbReference>
<accession>A0A7R8CHP6</accession>
<dbReference type="Proteomes" id="UP000675881">
    <property type="component" value="Chromosome 13"/>
</dbReference>
<dbReference type="PANTHER" id="PTHR11012:SF30">
    <property type="entry name" value="PROTEIN KINASE-LIKE DOMAIN-CONTAINING"/>
    <property type="match status" value="1"/>
</dbReference>
<feature type="compositionally biased region" description="Acidic residues" evidence="1">
    <location>
        <begin position="84"/>
        <end position="94"/>
    </location>
</feature>